<reference evidence="8 9" key="1">
    <citation type="submission" date="2020-04" db="EMBL/GenBank/DDBJ databases">
        <authorList>
            <person name="Hitch T.C.A."/>
            <person name="Wylensek D."/>
            <person name="Clavel T."/>
        </authorList>
    </citation>
    <scope>NUCLEOTIDE SEQUENCE [LARGE SCALE GENOMIC DNA]</scope>
    <source>
        <strain evidence="8 9">BL-383-APC-2I</strain>
    </source>
</reference>
<evidence type="ECO:0000313" key="8">
    <source>
        <dbReference type="EMBL" id="NMF09348.1"/>
    </source>
</evidence>
<proteinExistence type="predicted"/>
<dbReference type="EMBL" id="JABAGA010000003">
    <property type="protein sequence ID" value="NMF09348.1"/>
    <property type="molecule type" value="Genomic_DNA"/>
</dbReference>
<feature type="signal peptide" evidence="7">
    <location>
        <begin position="1"/>
        <end position="19"/>
    </location>
</feature>
<evidence type="ECO:0000256" key="1">
    <source>
        <dbReference type="ARBA" id="ARBA00022475"/>
    </source>
</evidence>
<evidence type="ECO:0008006" key="10">
    <source>
        <dbReference type="Google" id="ProtNLM"/>
    </source>
</evidence>
<keyword evidence="1" id="KW-1003">Cell membrane</keyword>
<evidence type="ECO:0000256" key="7">
    <source>
        <dbReference type="SAM" id="SignalP"/>
    </source>
</evidence>
<accession>A0A7X9XTB6</accession>
<keyword evidence="5" id="KW-0449">Lipoprotein</keyword>
<evidence type="ECO:0000256" key="6">
    <source>
        <dbReference type="SAM" id="MobiDB-lite"/>
    </source>
</evidence>
<dbReference type="Proteomes" id="UP000589552">
    <property type="component" value="Unassembled WGS sequence"/>
</dbReference>
<protein>
    <recommendedName>
        <fullName evidence="10">LppP/LprE family lipoprotein</fullName>
    </recommendedName>
</protein>
<keyword evidence="3" id="KW-0472">Membrane</keyword>
<evidence type="ECO:0000313" key="9">
    <source>
        <dbReference type="Proteomes" id="UP000589552"/>
    </source>
</evidence>
<evidence type="ECO:0000256" key="3">
    <source>
        <dbReference type="ARBA" id="ARBA00023136"/>
    </source>
</evidence>
<evidence type="ECO:0000256" key="4">
    <source>
        <dbReference type="ARBA" id="ARBA00023139"/>
    </source>
</evidence>
<comment type="caution">
    <text evidence="8">The sequence shown here is derived from an EMBL/GenBank/DDBJ whole genome shotgun (WGS) entry which is preliminary data.</text>
</comment>
<keyword evidence="2 7" id="KW-0732">Signal</keyword>
<organism evidence="8 9">
    <name type="scientific">Corynebacterium xerosis</name>
    <dbReference type="NCBI Taxonomy" id="1725"/>
    <lineage>
        <taxon>Bacteria</taxon>
        <taxon>Bacillati</taxon>
        <taxon>Actinomycetota</taxon>
        <taxon>Actinomycetes</taxon>
        <taxon>Mycobacteriales</taxon>
        <taxon>Corynebacteriaceae</taxon>
        <taxon>Corynebacterium</taxon>
    </lineage>
</organism>
<feature type="region of interest" description="Disordered" evidence="6">
    <location>
        <begin position="32"/>
        <end position="103"/>
    </location>
</feature>
<feature type="compositionally biased region" description="Gly residues" evidence="6">
    <location>
        <begin position="76"/>
        <end position="99"/>
    </location>
</feature>
<feature type="compositionally biased region" description="Low complexity" evidence="6">
    <location>
        <begin position="37"/>
        <end position="66"/>
    </location>
</feature>
<sequence length="237" mass="24276">MRSRIGVMRGAAAAGCALALTLAGCSNGGDGGGGADGNADSAQAAPETVTSTVTTTAGEGTDGDASVRSPSPTPGGNDGGNGNGDAGNRGGGQGRGGAECGVDESAPIITDSIAGVEPPSAGDRWELTETNYDPCGELTYALFHQMPQGNSQFATKILMFHDGEYLGVDASSAPQQGWIIGEGDGWFEVEYKDWEALMESGEPNAASPKYTTTITFTWSDEKNRVVLDGELPNQNLY</sequence>
<dbReference type="Pfam" id="PF14041">
    <property type="entry name" value="Lipoprotein_21"/>
    <property type="match status" value="1"/>
</dbReference>
<name>A0A7X9XTB6_9CORY</name>
<gene>
    <name evidence="8" type="ORF">HF852_07005</name>
</gene>
<evidence type="ECO:0000256" key="5">
    <source>
        <dbReference type="ARBA" id="ARBA00023288"/>
    </source>
</evidence>
<keyword evidence="4" id="KW-0564">Palmitate</keyword>
<dbReference type="RefSeq" id="WP_168937785.1">
    <property type="nucleotide sequence ID" value="NZ_JABAGA010000003.1"/>
</dbReference>
<dbReference type="AlphaFoldDB" id="A0A7X9XTB6"/>
<feature type="chain" id="PRO_5038350667" description="LppP/LprE family lipoprotein" evidence="7">
    <location>
        <begin position="20"/>
        <end position="237"/>
    </location>
</feature>
<dbReference type="PROSITE" id="PS51257">
    <property type="entry name" value="PROKAR_LIPOPROTEIN"/>
    <property type="match status" value="1"/>
</dbReference>
<evidence type="ECO:0000256" key="2">
    <source>
        <dbReference type="ARBA" id="ARBA00022729"/>
    </source>
</evidence>
<dbReference type="InterPro" id="IPR025971">
    <property type="entry name" value="LppP/LprE"/>
</dbReference>